<dbReference type="PANTHER" id="PTHR48051">
    <property type="match status" value="1"/>
</dbReference>
<dbReference type="PROSITE" id="PS51450">
    <property type="entry name" value="LRR"/>
    <property type="match status" value="1"/>
</dbReference>
<protein>
    <recommendedName>
        <fullName evidence="4">PIF1/LRR1 pleckstrin homology domain-containing protein</fullName>
    </recommendedName>
</protein>
<dbReference type="Proteomes" id="UP001353858">
    <property type="component" value="Unassembled WGS sequence"/>
</dbReference>
<dbReference type="SMART" id="SM00364">
    <property type="entry name" value="LRR_BAC"/>
    <property type="match status" value="4"/>
</dbReference>
<dbReference type="PANTHER" id="PTHR48051:SF52">
    <property type="entry name" value="LEUCINE-RICH REPEAT PROTEIN 1"/>
    <property type="match status" value="1"/>
</dbReference>
<evidence type="ECO:0000313" key="5">
    <source>
        <dbReference type="EMBL" id="KAK4885223.1"/>
    </source>
</evidence>
<dbReference type="SUPFAM" id="SSF52058">
    <property type="entry name" value="L domain-like"/>
    <property type="match status" value="1"/>
</dbReference>
<dbReference type="Pfam" id="PF25344">
    <property type="entry name" value="PH_LRR1"/>
    <property type="match status" value="1"/>
</dbReference>
<dbReference type="GO" id="GO:0005737">
    <property type="term" value="C:cytoplasm"/>
    <property type="evidence" value="ECO:0007669"/>
    <property type="project" value="TreeGrafter"/>
</dbReference>
<organism evidence="5 6">
    <name type="scientific">Aquatica leii</name>
    <dbReference type="NCBI Taxonomy" id="1421715"/>
    <lineage>
        <taxon>Eukaryota</taxon>
        <taxon>Metazoa</taxon>
        <taxon>Ecdysozoa</taxon>
        <taxon>Arthropoda</taxon>
        <taxon>Hexapoda</taxon>
        <taxon>Insecta</taxon>
        <taxon>Pterygota</taxon>
        <taxon>Neoptera</taxon>
        <taxon>Endopterygota</taxon>
        <taxon>Coleoptera</taxon>
        <taxon>Polyphaga</taxon>
        <taxon>Elateriformia</taxon>
        <taxon>Elateroidea</taxon>
        <taxon>Lampyridae</taxon>
        <taxon>Luciolinae</taxon>
        <taxon>Aquatica</taxon>
    </lineage>
</organism>
<dbReference type="InterPro" id="IPR032675">
    <property type="entry name" value="LRR_dom_sf"/>
</dbReference>
<feature type="domain" description="PIF1/LRR1 pleckstrin homology" evidence="4">
    <location>
        <begin position="1"/>
        <end position="111"/>
    </location>
</feature>
<dbReference type="Pfam" id="PF00560">
    <property type="entry name" value="LRR_1"/>
    <property type="match status" value="1"/>
</dbReference>
<gene>
    <name evidence="5" type="ORF">RN001_001494</name>
</gene>
<keyword evidence="6" id="KW-1185">Reference proteome</keyword>
<keyword evidence="1" id="KW-0433">Leucine-rich repeat</keyword>
<evidence type="ECO:0000259" key="4">
    <source>
        <dbReference type="Pfam" id="PF25344"/>
    </source>
</evidence>
<accession>A0AAN7SQX7</accession>
<dbReference type="Gene3D" id="3.80.10.10">
    <property type="entry name" value="Ribonuclease Inhibitor"/>
    <property type="match status" value="1"/>
</dbReference>
<keyword evidence="2" id="KW-0677">Repeat</keyword>
<proteinExistence type="predicted"/>
<reference evidence="6" key="1">
    <citation type="submission" date="2023-01" db="EMBL/GenBank/DDBJ databases">
        <title>Key to firefly adult light organ development and bioluminescence: homeobox transcription factors regulate luciferase expression and transportation to peroxisome.</title>
        <authorList>
            <person name="Fu X."/>
        </authorList>
    </citation>
    <scope>NUCLEOTIDE SEQUENCE [LARGE SCALE GENOMIC DNA]</scope>
</reference>
<name>A0AAN7SQX7_9COLE</name>
<dbReference type="InterPro" id="IPR001611">
    <property type="entry name" value="Leu-rich_rpt"/>
</dbReference>
<dbReference type="AlphaFoldDB" id="A0AAN7SQX7"/>
<dbReference type="Pfam" id="PF13855">
    <property type="entry name" value="LRR_8"/>
    <property type="match status" value="1"/>
</dbReference>
<sequence>MKLACSVAVGNRLQSTVNHNKRHASSTLALCKNLKSTTYYILLFCPQYKNGNKYQLENLSKVLSRFVNEGKATIQFNSPPHDLYIQADPILLKSFLCLLRRTLENKLSEKDQVCCSMSITATPVKPAVKKLVIVKRSDYPDKGFPRTLEILHINNIKRSSLDKGILQLSKLRLLDVSHNNIEYLPSELSSLPSLSELNVSHNEFGKGTLKQWLWVGGYLCKTLKILDISNNTLNFLPYSLIKLQSLISLHIDHNLIQSLPSGIGSLKHLKFFTASNNLISVLPGSIKKLRLQNLDLSNNNFQNNQHSNPAAIFPKPLPVRTLKEYAARCVLYLQLPYAIGALPQTVIQFLDSTNYCVCGQACFNIFIRQNQMLLLTSIAQTFYVSSDDLIYVPVDCYFCTLKCFGSAHHNRVRQPVI</sequence>
<evidence type="ECO:0000256" key="1">
    <source>
        <dbReference type="ARBA" id="ARBA00022614"/>
    </source>
</evidence>
<evidence type="ECO:0000313" key="6">
    <source>
        <dbReference type="Proteomes" id="UP001353858"/>
    </source>
</evidence>
<evidence type="ECO:0000256" key="2">
    <source>
        <dbReference type="ARBA" id="ARBA00022737"/>
    </source>
</evidence>
<dbReference type="InterPro" id="IPR003591">
    <property type="entry name" value="Leu-rich_rpt_typical-subtyp"/>
</dbReference>
<dbReference type="EMBL" id="JARPUR010000001">
    <property type="protein sequence ID" value="KAK4885223.1"/>
    <property type="molecule type" value="Genomic_DNA"/>
</dbReference>
<keyword evidence="3" id="KW-0539">Nucleus</keyword>
<dbReference type="InterPro" id="IPR050216">
    <property type="entry name" value="LRR_domain-containing"/>
</dbReference>
<dbReference type="SMART" id="SM00369">
    <property type="entry name" value="LRR_TYP"/>
    <property type="match status" value="2"/>
</dbReference>
<dbReference type="InterPro" id="IPR057437">
    <property type="entry name" value="PIF1/LRR1_PH"/>
</dbReference>
<comment type="caution">
    <text evidence="5">The sequence shown here is derived from an EMBL/GenBank/DDBJ whole genome shotgun (WGS) entry which is preliminary data.</text>
</comment>
<evidence type="ECO:0000256" key="3">
    <source>
        <dbReference type="ARBA" id="ARBA00023242"/>
    </source>
</evidence>